<dbReference type="Pfam" id="PF07735">
    <property type="entry name" value="FBA_2"/>
    <property type="match status" value="1"/>
</dbReference>
<keyword evidence="3" id="KW-1185">Reference proteome</keyword>
<reference evidence="2" key="1">
    <citation type="submission" date="2007-07" db="EMBL/GenBank/DDBJ databases">
        <title>PCAP assembly of the Caenorhabditis remanei genome.</title>
        <authorList>
            <consortium name="The Caenorhabditis remanei Sequencing Consortium"/>
            <person name="Wilson R.K."/>
        </authorList>
    </citation>
    <scope>NUCLEOTIDE SEQUENCE [LARGE SCALE GENOMIC DNA]</scope>
    <source>
        <strain evidence="2">PB4641</strain>
    </source>
</reference>
<accession>E3N9Z1</accession>
<protein>
    <recommendedName>
        <fullName evidence="1">Sdz-33 F-box domain-containing protein</fullName>
    </recommendedName>
</protein>
<feature type="domain" description="Sdz-33 F-box" evidence="1">
    <location>
        <begin position="209"/>
        <end position="267"/>
    </location>
</feature>
<evidence type="ECO:0000259" key="1">
    <source>
        <dbReference type="Pfam" id="PF07735"/>
    </source>
</evidence>
<proteinExistence type="predicted"/>
<dbReference type="PANTHER" id="PTHR21503:SF8">
    <property type="entry name" value="F-BOX ASSOCIATED DOMAIN-CONTAINING PROTEIN-RELATED"/>
    <property type="match status" value="1"/>
</dbReference>
<gene>
    <name evidence="2" type="ORF">CRE_19440</name>
</gene>
<organism evidence="3">
    <name type="scientific">Caenorhabditis remanei</name>
    <name type="common">Caenorhabditis vulgaris</name>
    <dbReference type="NCBI Taxonomy" id="31234"/>
    <lineage>
        <taxon>Eukaryota</taxon>
        <taxon>Metazoa</taxon>
        <taxon>Ecdysozoa</taxon>
        <taxon>Nematoda</taxon>
        <taxon>Chromadorea</taxon>
        <taxon>Rhabditida</taxon>
        <taxon>Rhabditina</taxon>
        <taxon>Rhabditomorpha</taxon>
        <taxon>Rhabditoidea</taxon>
        <taxon>Rhabditidae</taxon>
        <taxon>Peloderinae</taxon>
        <taxon>Caenorhabditis</taxon>
    </lineage>
</organism>
<dbReference type="InParanoid" id="E3N9Z1"/>
<dbReference type="InterPro" id="IPR012885">
    <property type="entry name" value="F-box_Sdz-33"/>
</dbReference>
<dbReference type="PANTHER" id="PTHR21503">
    <property type="entry name" value="F-BOX-CONTAINING HYPOTHETICAL PROTEIN C.ELEGANS"/>
    <property type="match status" value="1"/>
</dbReference>
<dbReference type="HOGENOM" id="CLU_028840_4_0_1"/>
<dbReference type="Proteomes" id="UP000008281">
    <property type="component" value="Unassembled WGS sequence"/>
</dbReference>
<sequence>MPALPILKLPIIVLMRILKTIDIDTVLLLPSLSNSSIFCRIPISLCSRKMYHLVKNFRDKTIPLKLRIDGEDSRVEVVTPEDYCHQIKVLEGKSRNIERVNINSHLVPIYRSRKHYGWKTYWNDRVKGLQSVMEYLSDLFGIKKVTSVTVSPDTMRLLDIIKERQGNDYELGTCTHLSEEESHFMLENYPAKVLRISGLSHNFPIRKYLKSVDSLFVGSQVSITLDDLLSMNCVELVLVSNHFTGTEIKRILQHWAIGGFPRLKYLSSWVSNFNMEDVLGELTHTRMTEKREYKCNIGRSVSFSDRLITRNDGVVASFRYNQQYRRVKFGVWPDSEGNQYL</sequence>
<evidence type="ECO:0000313" key="3">
    <source>
        <dbReference type="Proteomes" id="UP000008281"/>
    </source>
</evidence>
<name>E3N9Z1_CAERE</name>
<evidence type="ECO:0000313" key="2">
    <source>
        <dbReference type="EMBL" id="EFO90884.1"/>
    </source>
</evidence>
<dbReference type="EMBL" id="DS268570">
    <property type="protein sequence ID" value="EFO90884.1"/>
    <property type="molecule type" value="Genomic_DNA"/>
</dbReference>
<dbReference type="AlphaFoldDB" id="E3N9Z1"/>